<reference evidence="2 3" key="1">
    <citation type="submission" date="2017-03" db="EMBL/GenBank/DDBJ databases">
        <title>Genomes of endolithic fungi from Antarctica.</title>
        <authorList>
            <person name="Coleine C."/>
            <person name="Masonjones S."/>
            <person name="Stajich J.E."/>
        </authorList>
    </citation>
    <scope>NUCLEOTIDE SEQUENCE [LARGE SCALE GENOMIC DNA]</scope>
    <source>
        <strain evidence="2 3">CCFEE 6315</strain>
    </source>
</reference>
<feature type="compositionally biased region" description="Polar residues" evidence="1">
    <location>
        <begin position="1371"/>
        <end position="1390"/>
    </location>
</feature>
<proteinExistence type="predicted"/>
<feature type="compositionally biased region" description="Polar residues" evidence="1">
    <location>
        <begin position="1066"/>
        <end position="1075"/>
    </location>
</feature>
<dbReference type="Proteomes" id="UP000308549">
    <property type="component" value="Unassembled WGS sequence"/>
</dbReference>
<feature type="compositionally biased region" description="Basic and acidic residues" evidence="1">
    <location>
        <begin position="589"/>
        <end position="598"/>
    </location>
</feature>
<protein>
    <submittedName>
        <fullName evidence="2">Uncharacterized protein</fullName>
    </submittedName>
</protein>
<dbReference type="GO" id="GO:0046982">
    <property type="term" value="F:protein heterodimerization activity"/>
    <property type="evidence" value="ECO:0007669"/>
    <property type="project" value="InterPro"/>
</dbReference>
<feature type="compositionally biased region" description="Polar residues" evidence="1">
    <location>
        <begin position="1127"/>
        <end position="1143"/>
    </location>
</feature>
<feature type="compositionally biased region" description="Basic and acidic residues" evidence="1">
    <location>
        <begin position="1031"/>
        <end position="1058"/>
    </location>
</feature>
<feature type="compositionally biased region" description="Polar residues" evidence="1">
    <location>
        <begin position="434"/>
        <end position="452"/>
    </location>
</feature>
<feature type="region of interest" description="Disordered" evidence="1">
    <location>
        <begin position="514"/>
        <end position="624"/>
    </location>
</feature>
<feature type="region of interest" description="Disordered" evidence="1">
    <location>
        <begin position="425"/>
        <end position="471"/>
    </location>
</feature>
<feature type="compositionally biased region" description="Basic and acidic residues" evidence="1">
    <location>
        <begin position="1469"/>
        <end position="1485"/>
    </location>
</feature>
<evidence type="ECO:0000313" key="3">
    <source>
        <dbReference type="Proteomes" id="UP000308549"/>
    </source>
</evidence>
<feature type="compositionally biased region" description="Basic and acidic residues" evidence="1">
    <location>
        <begin position="663"/>
        <end position="684"/>
    </location>
</feature>
<feature type="compositionally biased region" description="Low complexity" evidence="1">
    <location>
        <begin position="571"/>
        <end position="586"/>
    </location>
</feature>
<feature type="compositionally biased region" description="Low complexity" evidence="1">
    <location>
        <begin position="1084"/>
        <end position="1094"/>
    </location>
</feature>
<evidence type="ECO:0000313" key="2">
    <source>
        <dbReference type="EMBL" id="TKA30788.1"/>
    </source>
</evidence>
<feature type="compositionally biased region" description="Low complexity" evidence="1">
    <location>
        <begin position="1205"/>
        <end position="1222"/>
    </location>
</feature>
<feature type="compositionally biased region" description="Polar residues" evidence="1">
    <location>
        <begin position="752"/>
        <end position="795"/>
    </location>
</feature>
<feature type="region of interest" description="Disordered" evidence="1">
    <location>
        <begin position="98"/>
        <end position="119"/>
    </location>
</feature>
<feature type="region of interest" description="Disordered" evidence="1">
    <location>
        <begin position="648"/>
        <end position="1486"/>
    </location>
</feature>
<gene>
    <name evidence="2" type="ORF">B0A50_02508</name>
</gene>
<feature type="compositionally biased region" description="Basic and acidic residues" evidence="1">
    <location>
        <begin position="972"/>
        <end position="982"/>
    </location>
</feature>
<name>A0A4U0U6U3_9PEZI</name>
<dbReference type="InterPro" id="IPR009072">
    <property type="entry name" value="Histone-fold"/>
</dbReference>
<feature type="region of interest" description="Disordered" evidence="1">
    <location>
        <begin position="1"/>
        <end position="21"/>
    </location>
</feature>
<organism evidence="2 3">
    <name type="scientific">Salinomyces thailandicus</name>
    <dbReference type="NCBI Taxonomy" id="706561"/>
    <lineage>
        <taxon>Eukaryota</taxon>
        <taxon>Fungi</taxon>
        <taxon>Dikarya</taxon>
        <taxon>Ascomycota</taxon>
        <taxon>Pezizomycotina</taxon>
        <taxon>Dothideomycetes</taxon>
        <taxon>Dothideomycetidae</taxon>
        <taxon>Mycosphaerellales</taxon>
        <taxon>Teratosphaeriaceae</taxon>
        <taxon>Salinomyces</taxon>
    </lineage>
</organism>
<feature type="compositionally biased region" description="Basic and acidic residues" evidence="1">
    <location>
        <begin position="695"/>
        <end position="711"/>
    </location>
</feature>
<accession>A0A4U0U6U3</accession>
<evidence type="ECO:0000256" key="1">
    <source>
        <dbReference type="SAM" id="MobiDB-lite"/>
    </source>
</evidence>
<feature type="compositionally biased region" description="Basic and acidic residues" evidence="1">
    <location>
        <begin position="1186"/>
        <end position="1195"/>
    </location>
</feature>
<dbReference type="EMBL" id="NAJL01000010">
    <property type="protein sequence ID" value="TKA30788.1"/>
    <property type="molecule type" value="Genomic_DNA"/>
</dbReference>
<comment type="caution">
    <text evidence="2">The sequence shown here is derived from an EMBL/GenBank/DDBJ whole genome shotgun (WGS) entry which is preliminary data.</text>
</comment>
<feature type="compositionally biased region" description="Basic and acidic residues" evidence="1">
    <location>
        <begin position="607"/>
        <end position="624"/>
    </location>
</feature>
<dbReference type="OrthoDB" id="5382203at2759"/>
<sequence>MASRHTQPYAQHDYPSVSSLPITAPISRASLSDWHDEDLREPVVSPIMSRTPSVASNDRFSAVSGLTSTTQFPSSGHLQHVHPQPAYVARFGATQVVSEHRPVGRRPSSSEDDGDRINNDDVKFSTPALALVNAFLDYLLLSFLSTARSTSLHALKPAVTKVLKGRLARDAIASAEEELQELLAGGEEEEEENTKQNTADNNRRWDLELVWKRTRLRVMVYMRLGEMEDDDEERYVKEEELFQGMERRFSQTFGLVSWAAAIFLTGVLEYVAEQILQVAGAAAHTRARRQSRSAARVAASLPSAMRANGRGTQRVVTVEEHDVEKVALHSTLGRLWRTWRKSLRANAQTSTPTHRFSRSSNDNYYSAMSMRRGSLETPTDGSVAGGLDEVPEMQYPEHVLASNIPLPIGDRQRDVDEIEVPGLARDPDFEQEDGNTTPTMRRNSFTDPSAFQTVGGLPTPESFGVTEDRDGSEMPALARTRSMSVPTAARTPLALDDLPGAYPKEVAEEAVQPFEQEIREEQKANAQEMASHKRASMQGLELLDKVTSQGSSAEPRKDTVEPEEGAGPLGGAVVAASAAAKAGGPAVRSSREHLRIDSEDAALSQAVDEKDVDERDKRKSLLDIKDLIAPVSAMRGKRDNPEVLAARKISVSSPDTAPMVVRHSSDESQRSSDSRKSYTLRNKEIPQQSLATRQHMRDTNRRSAFSPREDGIGVARTSDMIVGSDPVEQEAREPARRPSRLVIGATPPQKGPSDSPTTGRTDSPPRANTANSGTGSLASKTDRPQSSGKPIQASASEDPRSTLVDKAQKRRSIPGAAFTSAPTTPVAERIPQRQSWSAKVQQLLDEQQAAGAPRPMSGPPVPVVPATHRPTTGSQPQGMAMQDHPAIQRMANLKRDETKTNPADPDVDPNLTSSSIRGPEDFDMYAQEADTTKYSVSPQTVRDKRSQSGSAPLSKRESAAGHTSAPSLSREAGSRDSQDARVGRNPASRRATISASVAEAERQPSLEKRKSVSRPPTRNNSAHRRSGLMAREPRVMTESTRDFADFIRSTGPDREDQGVRPVMNPANMSTASLHSMRSAHINGASASRSSSVASTERERSKSLTRSTMDTENIPPVPPMPAKAGKKSSLQARTATGAGDSNSELIDFIRSGPSVEGERRIPRSVAPFRSTMDSEQFSDLGMPPKINGERDSRELKLNTNLGGSGLLASKSQSSLKSRPSPGSMNTRAGALLASNADATVHPAHSGQRQSLAGKTGAGISPSPAGFNDTTPVRKRHRNKDPYAMYLDDEDNDLLTALPQNKRQEESLADFLNNTEPPMDNAPRPLVNGNSAHARTANNRNSMSSLRSTNGVDAGRTKSMQSSGGPRPAYTPSVRSVASTSSNRRPGSQQAGASALPPLPSQKPRMEAKSPGATGKPPASGDSRESDDQPRIGAFHKQSNTKDLIDFLKSGPDEDDKSAPAPSIGRQSKLNPKDAEKARKKAEKEAIKNQVVKKPSFFERLKGARRKT</sequence>
<feature type="compositionally biased region" description="Basic and acidic residues" evidence="1">
    <location>
        <begin position="999"/>
        <end position="1010"/>
    </location>
</feature>
<keyword evidence="3" id="KW-1185">Reference proteome</keyword>
<feature type="compositionally biased region" description="Polar residues" evidence="1">
    <location>
        <begin position="1326"/>
        <end position="1349"/>
    </location>
</feature>
<dbReference type="Gene3D" id="1.10.20.10">
    <property type="entry name" value="Histone, subunit A"/>
    <property type="match status" value="1"/>
</dbReference>